<dbReference type="InterPro" id="IPR020376">
    <property type="entry name" value="Uncharacterised_F46C5.1"/>
</dbReference>
<dbReference type="OrthoDB" id="5784527at2759"/>
<dbReference type="Proteomes" id="UP000053766">
    <property type="component" value="Unassembled WGS sequence"/>
</dbReference>
<reference evidence="2 3" key="1">
    <citation type="submission" date="2013-11" db="EMBL/GenBank/DDBJ databases">
        <title>Draft genome of the bovine lungworm Dictyocaulus viviparus.</title>
        <authorList>
            <person name="Mitreva M."/>
        </authorList>
    </citation>
    <scope>NUCLEOTIDE SEQUENCE [LARGE SCALE GENOMIC DNA]</scope>
    <source>
        <strain evidence="2 3">HannoverDv2000</strain>
    </source>
</reference>
<name>A0A0D8XAK3_DICVI</name>
<reference evidence="3" key="2">
    <citation type="journal article" date="2016" name="Sci. Rep.">
        <title>Dictyocaulus viviparus genome, variome and transcriptome elucidate lungworm biology and support future intervention.</title>
        <authorList>
            <person name="McNulty S.N."/>
            <person name="Strube C."/>
            <person name="Rosa B.A."/>
            <person name="Martin J.C."/>
            <person name="Tyagi R."/>
            <person name="Choi Y.J."/>
            <person name="Wang Q."/>
            <person name="Hallsworth Pepin K."/>
            <person name="Zhang X."/>
            <person name="Ozersky P."/>
            <person name="Wilson R.K."/>
            <person name="Sternberg P.W."/>
            <person name="Gasser R.B."/>
            <person name="Mitreva M."/>
        </authorList>
    </citation>
    <scope>NUCLEOTIDE SEQUENCE [LARGE SCALE GENOMIC DNA]</scope>
    <source>
        <strain evidence="3">HannoverDv2000</strain>
    </source>
</reference>
<feature type="chain" id="PRO_5002335626" evidence="1">
    <location>
        <begin position="23"/>
        <end position="103"/>
    </location>
</feature>
<dbReference type="Pfam" id="PF17351">
    <property type="entry name" value="DUF5380"/>
    <property type="match status" value="1"/>
</dbReference>
<keyword evidence="3" id="KW-1185">Reference proteome</keyword>
<feature type="signal peptide" evidence="1">
    <location>
        <begin position="1"/>
        <end position="22"/>
    </location>
</feature>
<dbReference type="AlphaFoldDB" id="A0A0D8XAK3"/>
<dbReference type="EMBL" id="KN716789">
    <property type="protein sequence ID" value="KJH41608.1"/>
    <property type="molecule type" value="Genomic_DNA"/>
</dbReference>
<keyword evidence="1" id="KW-0732">Signal</keyword>
<sequence>MTYPSVKIILICLLFTVKVNETKPLIELFKSLTEKQTEIKNQKLMQFISKSVPYGIDPSLSDGEAFQSDKSANFIHDGRGHVVFRQFRRLRLSDVLHRRGTSR</sequence>
<accession>A0A0D8XAK3</accession>
<evidence type="ECO:0000313" key="3">
    <source>
        <dbReference type="Proteomes" id="UP000053766"/>
    </source>
</evidence>
<organism evidence="2 3">
    <name type="scientific">Dictyocaulus viviparus</name>
    <name type="common">Bovine lungworm</name>
    <dbReference type="NCBI Taxonomy" id="29172"/>
    <lineage>
        <taxon>Eukaryota</taxon>
        <taxon>Metazoa</taxon>
        <taxon>Ecdysozoa</taxon>
        <taxon>Nematoda</taxon>
        <taxon>Chromadorea</taxon>
        <taxon>Rhabditida</taxon>
        <taxon>Rhabditina</taxon>
        <taxon>Rhabditomorpha</taxon>
        <taxon>Strongyloidea</taxon>
        <taxon>Metastrongylidae</taxon>
        <taxon>Dictyocaulus</taxon>
    </lineage>
</organism>
<evidence type="ECO:0000256" key="1">
    <source>
        <dbReference type="SAM" id="SignalP"/>
    </source>
</evidence>
<evidence type="ECO:0000313" key="2">
    <source>
        <dbReference type="EMBL" id="KJH41608.1"/>
    </source>
</evidence>
<protein>
    <submittedName>
        <fullName evidence="2">Uncharacterized protein</fullName>
    </submittedName>
</protein>
<proteinExistence type="predicted"/>
<gene>
    <name evidence="2" type="ORF">DICVIV_12407</name>
</gene>